<dbReference type="InterPro" id="IPR036922">
    <property type="entry name" value="Rieske_2Fe-2S_sf"/>
</dbReference>
<dbReference type="PROSITE" id="PS51296">
    <property type="entry name" value="RIESKE"/>
    <property type="match status" value="1"/>
</dbReference>
<protein>
    <submittedName>
        <fullName evidence="7">Arsenate reductase (Azurin) small subunit</fullName>
        <ecNumber evidence="7">1.20.9.1</ecNumber>
    </submittedName>
</protein>
<dbReference type="EC" id="1.20.9.1" evidence="7"/>
<dbReference type="GO" id="GO:0050611">
    <property type="term" value="F:arsenate reductase (azurin) activity"/>
    <property type="evidence" value="ECO:0007669"/>
    <property type="project" value="UniProtKB-EC"/>
</dbReference>
<keyword evidence="6" id="KW-0732">Signal</keyword>
<evidence type="ECO:0000313" key="8">
    <source>
        <dbReference type="Proteomes" id="UP000645612"/>
    </source>
</evidence>
<gene>
    <name evidence="7" type="ORF">JAO13_30525</name>
</gene>
<dbReference type="CDD" id="cd03476">
    <property type="entry name" value="Rieske_ArOX_small"/>
    <property type="match status" value="1"/>
</dbReference>
<keyword evidence="7" id="KW-0560">Oxidoreductase</keyword>
<evidence type="ECO:0000256" key="2">
    <source>
        <dbReference type="ARBA" id="ARBA00022723"/>
    </source>
</evidence>
<dbReference type="SUPFAM" id="SSF50022">
    <property type="entry name" value="ISP domain"/>
    <property type="match status" value="1"/>
</dbReference>
<evidence type="ECO:0000256" key="1">
    <source>
        <dbReference type="ARBA" id="ARBA00022714"/>
    </source>
</evidence>
<keyword evidence="1" id="KW-0001">2Fe-2S</keyword>
<evidence type="ECO:0000256" key="5">
    <source>
        <dbReference type="ARBA" id="ARBA00023157"/>
    </source>
</evidence>
<dbReference type="EMBL" id="JAEDXG010000037">
    <property type="protein sequence ID" value="MBH9700782.1"/>
    <property type="molecule type" value="Genomic_DNA"/>
</dbReference>
<feature type="signal peptide" evidence="6">
    <location>
        <begin position="1"/>
        <end position="32"/>
    </location>
</feature>
<dbReference type="AlphaFoldDB" id="A0A8I1DRN8"/>
<keyword evidence="3" id="KW-0408">Iron</keyword>
<name>A0A8I1DRN8_BURCE</name>
<proteinExistence type="predicted"/>
<dbReference type="Proteomes" id="UP000645612">
    <property type="component" value="Unassembled WGS sequence"/>
</dbReference>
<dbReference type="OrthoDB" id="9767869at2"/>
<dbReference type="InterPro" id="IPR014349">
    <property type="entry name" value="Rieske_Fe-S_prot"/>
</dbReference>
<dbReference type="Gene3D" id="2.102.10.10">
    <property type="entry name" value="Rieske [2Fe-2S] iron-sulphur domain"/>
    <property type="match status" value="1"/>
</dbReference>
<dbReference type="InterPro" id="IPR017941">
    <property type="entry name" value="Rieske_2Fe-2S"/>
</dbReference>
<sequence length="177" mass="18498">MSKETLSRRTFLKISGTSVAATAAVIAKPTCAAGVATKAAPETSHTLLPYVARAVANASQLTQGTPFVFNYPDAASPCVAVKLGVSAPGGVGPNRDIVAYSMMCTHMGCPVAFDAGTNTFKCGCHYSMFDAEKSGQMIAGQATENLPRIRLNYDDRTGRISAVGIDGMLYGRQANVL</sequence>
<organism evidence="7 8">
    <name type="scientific">Burkholderia cepacia</name>
    <name type="common">Pseudomonas cepacia</name>
    <dbReference type="NCBI Taxonomy" id="292"/>
    <lineage>
        <taxon>Bacteria</taxon>
        <taxon>Pseudomonadati</taxon>
        <taxon>Pseudomonadota</taxon>
        <taxon>Betaproteobacteria</taxon>
        <taxon>Burkholderiales</taxon>
        <taxon>Burkholderiaceae</taxon>
        <taxon>Burkholderia</taxon>
        <taxon>Burkholderia cepacia complex</taxon>
    </lineage>
</organism>
<reference evidence="7" key="1">
    <citation type="submission" date="2020-12" db="EMBL/GenBank/DDBJ databases">
        <title>Burkholderia cepacia complex in Mexico.</title>
        <authorList>
            <person name="Estrada P."/>
        </authorList>
    </citation>
    <scope>NUCLEOTIDE SEQUENCE</scope>
    <source>
        <strain evidence="7">871</strain>
    </source>
</reference>
<dbReference type="InterPro" id="IPR006311">
    <property type="entry name" value="TAT_signal"/>
</dbReference>
<comment type="caution">
    <text evidence="7">The sequence shown here is derived from an EMBL/GenBank/DDBJ whole genome shotgun (WGS) entry which is preliminary data.</text>
</comment>
<feature type="chain" id="PRO_5041188585" evidence="6">
    <location>
        <begin position="33"/>
        <end position="177"/>
    </location>
</feature>
<dbReference type="NCBIfam" id="TIGR02694">
    <property type="entry name" value="arsenite_ox_S"/>
    <property type="match status" value="1"/>
</dbReference>
<keyword evidence="2" id="KW-0479">Metal-binding</keyword>
<keyword evidence="5" id="KW-1015">Disulfide bond</keyword>
<dbReference type="GO" id="GO:0046872">
    <property type="term" value="F:metal ion binding"/>
    <property type="evidence" value="ECO:0007669"/>
    <property type="project" value="UniProtKB-KW"/>
</dbReference>
<dbReference type="PROSITE" id="PS51318">
    <property type="entry name" value="TAT"/>
    <property type="match status" value="1"/>
</dbReference>
<evidence type="ECO:0000256" key="4">
    <source>
        <dbReference type="ARBA" id="ARBA00023014"/>
    </source>
</evidence>
<dbReference type="RefSeq" id="WP_060343054.1">
    <property type="nucleotide sequence ID" value="NZ_JAEDXG010000037.1"/>
</dbReference>
<dbReference type="GO" id="GO:0051537">
    <property type="term" value="F:2 iron, 2 sulfur cluster binding"/>
    <property type="evidence" value="ECO:0007669"/>
    <property type="project" value="UniProtKB-KW"/>
</dbReference>
<evidence type="ECO:0000313" key="7">
    <source>
        <dbReference type="EMBL" id="MBH9700782.1"/>
    </source>
</evidence>
<dbReference type="PANTHER" id="PTHR10134">
    <property type="entry name" value="CYTOCHROME B-C1 COMPLEX SUBUNIT RIESKE, MITOCHONDRIAL"/>
    <property type="match status" value="1"/>
</dbReference>
<keyword evidence="4" id="KW-0411">Iron-sulfur</keyword>
<evidence type="ECO:0000256" key="6">
    <source>
        <dbReference type="SAM" id="SignalP"/>
    </source>
</evidence>
<accession>A0A8I1DRN8</accession>
<evidence type="ECO:0000256" key="3">
    <source>
        <dbReference type="ARBA" id="ARBA00023004"/>
    </source>
</evidence>
<dbReference type="Pfam" id="PF00355">
    <property type="entry name" value="Rieske"/>
    <property type="match status" value="1"/>
</dbReference>
<dbReference type="InterPro" id="IPR014067">
    <property type="entry name" value="AioB/IdrB_ssu"/>
</dbReference>